<dbReference type="InParanoid" id="A0A6P7GN62"/>
<evidence type="ECO:0000313" key="1">
    <source>
        <dbReference type="RefSeq" id="XP_028147437.1"/>
    </source>
</evidence>
<dbReference type="RefSeq" id="XP_028147437.1">
    <property type="nucleotide sequence ID" value="XM_028291636.1"/>
</dbReference>
<reference evidence="1" key="1">
    <citation type="submission" date="2025-08" db="UniProtKB">
        <authorList>
            <consortium name="RefSeq"/>
        </authorList>
    </citation>
    <scope>IDENTIFICATION</scope>
    <source>
        <tissue evidence="1">Whole insect</tissue>
    </source>
</reference>
<gene>
    <name evidence="1" type="primary">LOC114340860</name>
</gene>
<dbReference type="AlphaFoldDB" id="A0A6P7GN62"/>
<protein>
    <submittedName>
        <fullName evidence="1">Uncharacterized protein LOC114340860</fullName>
    </submittedName>
</protein>
<proteinExistence type="predicted"/>
<accession>A0A6P7GN62</accession>
<sequence length="181" mass="21054">MTTFKSTSNIDETLKNIVTIITEAAERAIGKTSYIKQRNPVPWWNHECKTAVESSKRAFNKYKRYKTFENKIEYTKQRAIAKKTTRNAKRQSWTQYVSTLNANTPMTEVWNKVRRISGLNSNQNIKSLERNGKAVTSNTEIAKILANTYKNRSSNINYKKSFINYKQHEENKKIGITPNTH</sequence>
<name>A0A6P7GN62_DIAVI</name>
<organism evidence="1">
    <name type="scientific">Diabrotica virgifera virgifera</name>
    <name type="common">western corn rootworm</name>
    <dbReference type="NCBI Taxonomy" id="50390"/>
    <lineage>
        <taxon>Eukaryota</taxon>
        <taxon>Metazoa</taxon>
        <taxon>Ecdysozoa</taxon>
        <taxon>Arthropoda</taxon>
        <taxon>Hexapoda</taxon>
        <taxon>Insecta</taxon>
        <taxon>Pterygota</taxon>
        <taxon>Neoptera</taxon>
        <taxon>Endopterygota</taxon>
        <taxon>Coleoptera</taxon>
        <taxon>Polyphaga</taxon>
        <taxon>Cucujiformia</taxon>
        <taxon>Chrysomeloidea</taxon>
        <taxon>Chrysomelidae</taxon>
        <taxon>Galerucinae</taxon>
        <taxon>Diabroticina</taxon>
        <taxon>Diabroticites</taxon>
        <taxon>Diabrotica</taxon>
    </lineage>
</organism>